<comment type="caution">
    <text evidence="3">The sequence shown here is derived from an EMBL/GenBank/DDBJ whole genome shotgun (WGS) entry which is preliminary data.</text>
</comment>
<dbReference type="InterPro" id="IPR015401">
    <property type="entry name" value="Transposase_MuDR_N"/>
</dbReference>
<dbReference type="Proteomes" id="UP000275267">
    <property type="component" value="Unassembled WGS sequence"/>
</dbReference>
<feature type="region of interest" description="Disordered" evidence="1">
    <location>
        <begin position="117"/>
        <end position="169"/>
    </location>
</feature>
<evidence type="ECO:0000313" key="4">
    <source>
        <dbReference type="Proteomes" id="UP000275267"/>
    </source>
</evidence>
<sequence>MSDDLYFQVFYGSENVRYDPEGVDLSEFNSVRKKIPRASDRTWGSISNWILKAFGLNRDEHEISVMTVVNRRNIVCCELLPLEGTRNWRNYVIISTSQGLPLVLFVQAFEKIMCSNEPLEEDEGQGDIASEDPETMHEPREEGGEIEMLEDDTDASHEPREATGEADEGEDIPGIVEEFEREGEEYNHTMDDDFSNDDDDYHIPQTRSGLFPMRMHIASINSQVPLENTNGGEVAKIASAIAYLRLGYMTQRSFAPKARRRSYEGITALRQEMEANLEGPLNDPTRCVADCKVWPKGVEPPDCYCHMRCVLNIFREYETFGLRYWSCKNIEEVQKSSAISQQYLAWLKKVDDDVCKSER</sequence>
<protein>
    <recommendedName>
        <fullName evidence="2">Transposase MuDR N-terminal domain-containing protein</fullName>
    </recommendedName>
</protein>
<dbReference type="EMBL" id="PQIB02000004">
    <property type="protein sequence ID" value="RLN23736.1"/>
    <property type="molecule type" value="Genomic_DNA"/>
</dbReference>
<name>A0A3L6SM99_PANMI</name>
<gene>
    <name evidence="3" type="ORF">C2845_PM07G29350</name>
</gene>
<reference evidence="4" key="1">
    <citation type="journal article" date="2019" name="Nat. Commun.">
        <title>The genome of broomcorn millet.</title>
        <authorList>
            <person name="Zou C."/>
            <person name="Miki D."/>
            <person name="Li D."/>
            <person name="Tang Q."/>
            <person name="Xiao L."/>
            <person name="Rajput S."/>
            <person name="Deng P."/>
            <person name="Jia W."/>
            <person name="Huang R."/>
            <person name="Zhang M."/>
            <person name="Sun Y."/>
            <person name="Hu J."/>
            <person name="Fu X."/>
            <person name="Schnable P.S."/>
            <person name="Li F."/>
            <person name="Zhang H."/>
            <person name="Feng B."/>
            <person name="Zhu X."/>
            <person name="Liu R."/>
            <person name="Schnable J.C."/>
            <person name="Zhu J.-K."/>
            <person name="Zhang H."/>
        </authorList>
    </citation>
    <scope>NUCLEOTIDE SEQUENCE [LARGE SCALE GENOMIC DNA]</scope>
</reference>
<feature type="compositionally biased region" description="Acidic residues" evidence="1">
    <location>
        <begin position="144"/>
        <end position="153"/>
    </location>
</feature>
<proteinExistence type="predicted"/>
<dbReference type="Pfam" id="PF09322">
    <property type="entry name" value="DUF1979"/>
    <property type="match status" value="1"/>
</dbReference>
<evidence type="ECO:0000313" key="3">
    <source>
        <dbReference type="EMBL" id="RLN23736.1"/>
    </source>
</evidence>
<evidence type="ECO:0000259" key="2">
    <source>
        <dbReference type="Pfam" id="PF09322"/>
    </source>
</evidence>
<dbReference type="AlphaFoldDB" id="A0A3L6SM99"/>
<dbReference type="OrthoDB" id="10645505at2759"/>
<feature type="compositionally biased region" description="Basic and acidic residues" evidence="1">
    <location>
        <begin position="134"/>
        <end position="143"/>
    </location>
</feature>
<accession>A0A3L6SM99</accession>
<evidence type="ECO:0000256" key="1">
    <source>
        <dbReference type="SAM" id="MobiDB-lite"/>
    </source>
</evidence>
<keyword evidence="4" id="KW-1185">Reference proteome</keyword>
<feature type="compositionally biased region" description="Acidic residues" evidence="1">
    <location>
        <begin position="118"/>
        <end position="133"/>
    </location>
</feature>
<feature type="domain" description="Transposase MuDR N-terminal" evidence="2">
    <location>
        <begin position="1"/>
        <end position="55"/>
    </location>
</feature>
<organism evidence="3 4">
    <name type="scientific">Panicum miliaceum</name>
    <name type="common">Proso millet</name>
    <name type="synonym">Broomcorn millet</name>
    <dbReference type="NCBI Taxonomy" id="4540"/>
    <lineage>
        <taxon>Eukaryota</taxon>
        <taxon>Viridiplantae</taxon>
        <taxon>Streptophyta</taxon>
        <taxon>Embryophyta</taxon>
        <taxon>Tracheophyta</taxon>
        <taxon>Spermatophyta</taxon>
        <taxon>Magnoliopsida</taxon>
        <taxon>Liliopsida</taxon>
        <taxon>Poales</taxon>
        <taxon>Poaceae</taxon>
        <taxon>PACMAD clade</taxon>
        <taxon>Panicoideae</taxon>
        <taxon>Panicodae</taxon>
        <taxon>Paniceae</taxon>
        <taxon>Panicinae</taxon>
        <taxon>Panicum</taxon>
        <taxon>Panicum sect. Panicum</taxon>
    </lineage>
</organism>
<feature type="compositionally biased region" description="Basic and acidic residues" evidence="1">
    <location>
        <begin position="154"/>
        <end position="163"/>
    </location>
</feature>